<gene>
    <name evidence="1" type="ORF">E8A74_09870</name>
</gene>
<proteinExistence type="predicted"/>
<comment type="caution">
    <text evidence="1">The sequence shown here is derived from an EMBL/GenBank/DDBJ whole genome shotgun (WGS) entry which is preliminary data.</text>
</comment>
<protein>
    <submittedName>
        <fullName evidence="1">Uncharacterized protein</fullName>
    </submittedName>
</protein>
<accession>A0A4U1JGU1</accession>
<evidence type="ECO:0000313" key="2">
    <source>
        <dbReference type="Proteomes" id="UP000309215"/>
    </source>
</evidence>
<keyword evidence="2" id="KW-1185">Reference proteome</keyword>
<dbReference type="AlphaFoldDB" id="A0A4U1JGU1"/>
<name>A0A4U1JGU1_9BACT</name>
<dbReference type="Proteomes" id="UP000309215">
    <property type="component" value="Unassembled WGS sequence"/>
</dbReference>
<organism evidence="1 2">
    <name type="scientific">Polyangium fumosum</name>
    <dbReference type="NCBI Taxonomy" id="889272"/>
    <lineage>
        <taxon>Bacteria</taxon>
        <taxon>Pseudomonadati</taxon>
        <taxon>Myxococcota</taxon>
        <taxon>Polyangia</taxon>
        <taxon>Polyangiales</taxon>
        <taxon>Polyangiaceae</taxon>
        <taxon>Polyangium</taxon>
    </lineage>
</organism>
<sequence>MEKIIANEILATLHESSYVVDKILGELKGACPEEPFHACAMLLAYVMSDMFDNVMAPMYDEHPDLAPDWYREGPPRGRPAITPLKLPLKARQALLDAFETAYEKVQAAGHRLSQLPDPLEVALYAQGIHQVSVSLCRARVTLLMADVE</sequence>
<evidence type="ECO:0000313" key="1">
    <source>
        <dbReference type="EMBL" id="TKD09910.1"/>
    </source>
</evidence>
<dbReference type="EMBL" id="SSMQ01000008">
    <property type="protein sequence ID" value="TKD09910.1"/>
    <property type="molecule type" value="Genomic_DNA"/>
</dbReference>
<dbReference type="RefSeq" id="WP_136928709.1">
    <property type="nucleotide sequence ID" value="NZ_SSMQ01000008.1"/>
</dbReference>
<reference evidence="1 2" key="1">
    <citation type="submission" date="2019-04" db="EMBL/GenBank/DDBJ databases">
        <authorList>
            <person name="Li Y."/>
            <person name="Wang J."/>
        </authorList>
    </citation>
    <scope>NUCLEOTIDE SEQUENCE [LARGE SCALE GENOMIC DNA]</scope>
    <source>
        <strain evidence="1 2">DSM 14668</strain>
    </source>
</reference>